<accession>A0A840VAF9</accession>
<organism evidence="1 2">
    <name type="scientific">Acidocella aromatica</name>
    <dbReference type="NCBI Taxonomy" id="1303579"/>
    <lineage>
        <taxon>Bacteria</taxon>
        <taxon>Pseudomonadati</taxon>
        <taxon>Pseudomonadota</taxon>
        <taxon>Alphaproteobacteria</taxon>
        <taxon>Acetobacterales</taxon>
        <taxon>Acidocellaceae</taxon>
        <taxon>Acidocella</taxon>
    </lineage>
</organism>
<dbReference type="AlphaFoldDB" id="A0A840VAF9"/>
<dbReference type="RefSeq" id="WP_183265776.1">
    <property type="nucleotide sequence ID" value="NZ_JACHFJ010000003.1"/>
</dbReference>
<reference evidence="1 2" key="1">
    <citation type="submission" date="2020-08" db="EMBL/GenBank/DDBJ databases">
        <title>Genomic Encyclopedia of Type Strains, Phase IV (KMG-IV): sequencing the most valuable type-strain genomes for metagenomic binning, comparative biology and taxonomic classification.</title>
        <authorList>
            <person name="Goeker M."/>
        </authorList>
    </citation>
    <scope>NUCLEOTIDE SEQUENCE [LARGE SCALE GENOMIC DNA]</scope>
    <source>
        <strain evidence="1 2">DSM 27026</strain>
    </source>
</reference>
<evidence type="ECO:0000313" key="2">
    <source>
        <dbReference type="Proteomes" id="UP000553706"/>
    </source>
</evidence>
<name>A0A840VAF9_9PROT</name>
<comment type="caution">
    <text evidence="1">The sequence shown here is derived from an EMBL/GenBank/DDBJ whole genome shotgun (WGS) entry which is preliminary data.</text>
</comment>
<proteinExistence type="predicted"/>
<gene>
    <name evidence="1" type="ORF">HNP71_001004</name>
</gene>
<sequence length="340" mass="36676">MSTSSATASPPRFAALALNMMRAVLPGLQVLDTLFPTAPFLLADTPAELTFFASNMPDEAAEFYARFRQSGGTQPILPFAAALPGALEAATAADQPLLVALHTTNAVDAAASLRQAESLPPLLLLAPEGDNEALQALRDIGYTGRCFFRLIQDETDEGFCLLSAETETAVLLRSLETAGKTAAVDMRFASHDGDEPDTLMVFLPPGCQTWTQASLNPFSLVHDGTKTPEGDRQYAWLWFSGEPHARILLGPTAQRFRRVRVIVPNALTTQNLRAMRLLINGTAVQPHVEVWSERSGCVSAELPDTLEAPLVLGLWVPEGHVPEGGNAKLFVCIDRIELSS</sequence>
<protein>
    <submittedName>
        <fullName evidence="1">Uncharacterized protein</fullName>
    </submittedName>
</protein>
<keyword evidence="2" id="KW-1185">Reference proteome</keyword>
<dbReference type="EMBL" id="JACHFJ010000003">
    <property type="protein sequence ID" value="MBB5372753.1"/>
    <property type="molecule type" value="Genomic_DNA"/>
</dbReference>
<dbReference type="Proteomes" id="UP000553706">
    <property type="component" value="Unassembled WGS sequence"/>
</dbReference>
<evidence type="ECO:0000313" key="1">
    <source>
        <dbReference type="EMBL" id="MBB5372753.1"/>
    </source>
</evidence>